<evidence type="ECO:0000313" key="2">
    <source>
        <dbReference type="EMBL" id="GHF40528.1"/>
    </source>
</evidence>
<keyword evidence="5" id="KW-1185">Reference proteome</keyword>
<dbReference type="EMBL" id="JACHFK010000003">
    <property type="protein sequence ID" value="MBB5376136.1"/>
    <property type="molecule type" value="Genomic_DNA"/>
</dbReference>
<dbReference type="PANTHER" id="PTHR15020:SF50">
    <property type="entry name" value="UPF0659 PROTEIN YMR090W"/>
    <property type="match status" value="1"/>
</dbReference>
<evidence type="ECO:0000259" key="1">
    <source>
        <dbReference type="Pfam" id="PF13460"/>
    </source>
</evidence>
<reference evidence="3 4" key="3">
    <citation type="submission" date="2020-08" db="EMBL/GenBank/DDBJ databases">
        <title>Genomic Encyclopedia of Type Strains, Phase IV (KMG-IV): sequencing the most valuable type-strain genomes for metagenomic binning, comparative biology and taxonomic classification.</title>
        <authorList>
            <person name="Goeker M."/>
        </authorList>
    </citation>
    <scope>NUCLEOTIDE SEQUENCE [LARGE SCALE GENOMIC DNA]</scope>
    <source>
        <strain evidence="3 4">DSM 27521</strain>
    </source>
</reference>
<reference evidence="2" key="1">
    <citation type="journal article" date="2014" name="Int. J. Syst. Evol. Microbiol.">
        <title>Complete genome of a new Firmicutes species belonging to the dominant human colonic microbiota ('Ruminococcus bicirculans') reveals two chromosomes and a selective capacity to utilize plant glucans.</title>
        <authorList>
            <consortium name="NISC Comparative Sequencing Program"/>
            <person name="Wegmann U."/>
            <person name="Louis P."/>
            <person name="Goesmann A."/>
            <person name="Henrissat B."/>
            <person name="Duncan S.H."/>
            <person name="Flint H.J."/>
        </authorList>
    </citation>
    <scope>NUCLEOTIDE SEQUENCE</scope>
    <source>
        <strain evidence="2">CGMCC 1.18437</strain>
    </source>
</reference>
<dbReference type="SUPFAM" id="SSF51735">
    <property type="entry name" value="NAD(P)-binding Rossmann-fold domains"/>
    <property type="match status" value="1"/>
</dbReference>
<proteinExistence type="predicted"/>
<accession>A0A7W8KDI2</accession>
<sequence>MNLSVIGAAGGVGRRVAAQAARAGHTVRALVRSAEQADMVSLLGATPVRGDLAGEWDAVLDGADAVVWAAGAGASGNFQAIDGDALVRVVDTLLTRGPRRLIVVSSMGVDRPEQMPPFLSAVLRVKARSDAHVQASALDWTVVRPAGLNDAPGTGLVHIAPTTPRGTIARDDVAAVVLACVADPRTVGQTFEVVQGTQAISDALAGLTG</sequence>
<evidence type="ECO:0000313" key="4">
    <source>
        <dbReference type="Proteomes" id="UP000539473"/>
    </source>
</evidence>
<dbReference type="InterPro" id="IPR016040">
    <property type="entry name" value="NAD(P)-bd_dom"/>
</dbReference>
<dbReference type="RefSeq" id="WP_184110425.1">
    <property type="nucleotide sequence ID" value="NZ_BNAJ01000003.1"/>
</dbReference>
<evidence type="ECO:0000313" key="3">
    <source>
        <dbReference type="EMBL" id="MBB5376136.1"/>
    </source>
</evidence>
<reference evidence="5" key="2">
    <citation type="journal article" date="2019" name="Int. J. Syst. Evol. Microbiol.">
        <title>The Global Catalogue of Microorganisms (GCM) 10K type strain sequencing project: providing services to taxonomists for standard genome sequencing and annotation.</title>
        <authorList>
            <consortium name="The Broad Institute Genomics Platform"/>
            <consortium name="The Broad Institute Genome Sequencing Center for Infectious Disease"/>
            <person name="Wu L."/>
            <person name="Ma J."/>
        </authorList>
    </citation>
    <scope>NUCLEOTIDE SEQUENCE [LARGE SCALE GENOMIC DNA]</scope>
    <source>
        <strain evidence="5">CGMCC 1.18437</strain>
    </source>
</reference>
<name>A0A7W8KDI2_9DEIO</name>
<protein>
    <submittedName>
        <fullName evidence="2">NAD-dependent dehydratase</fullName>
    </submittedName>
    <submittedName>
        <fullName evidence="3">Uncharacterized protein YbjT (DUF2867 family)</fullName>
    </submittedName>
</protein>
<comment type="caution">
    <text evidence="3">The sequence shown here is derived from an EMBL/GenBank/DDBJ whole genome shotgun (WGS) entry which is preliminary data.</text>
</comment>
<dbReference type="PANTHER" id="PTHR15020">
    <property type="entry name" value="FLAVIN REDUCTASE-RELATED"/>
    <property type="match status" value="1"/>
</dbReference>
<feature type="domain" description="NAD(P)-binding" evidence="1">
    <location>
        <begin position="7"/>
        <end position="184"/>
    </location>
</feature>
<dbReference type="Pfam" id="PF13460">
    <property type="entry name" value="NAD_binding_10"/>
    <property type="match status" value="1"/>
</dbReference>
<evidence type="ECO:0000313" key="5">
    <source>
        <dbReference type="Proteomes" id="UP000619376"/>
    </source>
</evidence>
<reference evidence="2" key="4">
    <citation type="submission" date="2024-05" db="EMBL/GenBank/DDBJ databases">
        <authorList>
            <person name="Sun Q."/>
            <person name="Zhou Y."/>
        </authorList>
    </citation>
    <scope>NUCLEOTIDE SEQUENCE</scope>
    <source>
        <strain evidence="2">CGMCC 1.18437</strain>
    </source>
</reference>
<dbReference type="Gene3D" id="3.40.50.720">
    <property type="entry name" value="NAD(P)-binding Rossmann-like Domain"/>
    <property type="match status" value="1"/>
</dbReference>
<gene>
    <name evidence="2" type="ORF">GCM10017781_16460</name>
    <name evidence="3" type="ORF">HNQ07_001593</name>
</gene>
<dbReference type="Proteomes" id="UP000619376">
    <property type="component" value="Unassembled WGS sequence"/>
</dbReference>
<dbReference type="AlphaFoldDB" id="A0A7W8KDI2"/>
<dbReference type="Proteomes" id="UP000539473">
    <property type="component" value="Unassembled WGS sequence"/>
</dbReference>
<dbReference type="EMBL" id="BNAJ01000003">
    <property type="protein sequence ID" value="GHF40528.1"/>
    <property type="molecule type" value="Genomic_DNA"/>
</dbReference>
<dbReference type="InterPro" id="IPR036291">
    <property type="entry name" value="NAD(P)-bd_dom_sf"/>
</dbReference>
<organism evidence="3 4">
    <name type="scientific">Deinococcus metalli</name>
    <dbReference type="NCBI Taxonomy" id="1141878"/>
    <lineage>
        <taxon>Bacteria</taxon>
        <taxon>Thermotogati</taxon>
        <taxon>Deinococcota</taxon>
        <taxon>Deinococci</taxon>
        <taxon>Deinococcales</taxon>
        <taxon>Deinococcaceae</taxon>
        <taxon>Deinococcus</taxon>
    </lineage>
</organism>